<dbReference type="KEGG" id="eus:EUTSA_v10026683mg"/>
<gene>
    <name evidence="2" type="ORF">EUTSA_v10026683mg</name>
</gene>
<keyword evidence="3" id="KW-1185">Reference proteome</keyword>
<dbReference type="AlphaFoldDB" id="V4P7X8"/>
<sequence>MAGYIEQVLPKDQFSIEEIHDRMLFSSGHICGLIVPWGWECKFKMESDSALEQQKCFHLEMMNQDSRGKSRPSLWPIKEKHWPTGPML</sequence>
<feature type="region of interest" description="Disordered" evidence="1">
    <location>
        <begin position="66"/>
        <end position="88"/>
    </location>
</feature>
<name>V4P7X8_EUTSA</name>
<reference evidence="2 3" key="1">
    <citation type="journal article" date="2013" name="Front. Plant Sci.">
        <title>The Reference Genome of the Halophytic Plant Eutrema salsugineum.</title>
        <authorList>
            <person name="Yang R."/>
            <person name="Jarvis D.E."/>
            <person name="Chen H."/>
            <person name="Beilstein M.A."/>
            <person name="Grimwood J."/>
            <person name="Jenkins J."/>
            <person name="Shu S."/>
            <person name="Prochnik S."/>
            <person name="Xin M."/>
            <person name="Ma C."/>
            <person name="Schmutz J."/>
            <person name="Wing R.A."/>
            <person name="Mitchell-Olds T."/>
            <person name="Schumaker K.S."/>
            <person name="Wang X."/>
        </authorList>
    </citation>
    <scope>NUCLEOTIDE SEQUENCE [LARGE SCALE GENOMIC DNA]</scope>
</reference>
<evidence type="ECO:0000313" key="3">
    <source>
        <dbReference type="Proteomes" id="UP000030689"/>
    </source>
</evidence>
<proteinExistence type="predicted"/>
<accession>V4P7X8</accession>
<dbReference type="EMBL" id="KI517384">
    <property type="protein sequence ID" value="ESQ55706.1"/>
    <property type="molecule type" value="Genomic_DNA"/>
</dbReference>
<organism evidence="2 3">
    <name type="scientific">Eutrema salsugineum</name>
    <name type="common">Saltwater cress</name>
    <name type="synonym">Sisymbrium salsugineum</name>
    <dbReference type="NCBI Taxonomy" id="72664"/>
    <lineage>
        <taxon>Eukaryota</taxon>
        <taxon>Viridiplantae</taxon>
        <taxon>Streptophyta</taxon>
        <taxon>Embryophyta</taxon>
        <taxon>Tracheophyta</taxon>
        <taxon>Spermatophyta</taxon>
        <taxon>Magnoliopsida</taxon>
        <taxon>eudicotyledons</taxon>
        <taxon>Gunneridae</taxon>
        <taxon>Pentapetalae</taxon>
        <taxon>rosids</taxon>
        <taxon>malvids</taxon>
        <taxon>Brassicales</taxon>
        <taxon>Brassicaceae</taxon>
        <taxon>Eutremeae</taxon>
        <taxon>Eutrema</taxon>
    </lineage>
</organism>
<evidence type="ECO:0000313" key="2">
    <source>
        <dbReference type="EMBL" id="ESQ55706.1"/>
    </source>
</evidence>
<protein>
    <submittedName>
        <fullName evidence="2">Uncharacterized protein</fullName>
    </submittedName>
</protein>
<evidence type="ECO:0000256" key="1">
    <source>
        <dbReference type="SAM" id="MobiDB-lite"/>
    </source>
</evidence>
<dbReference type="Proteomes" id="UP000030689">
    <property type="component" value="Unassembled WGS sequence"/>
</dbReference>
<dbReference type="Gramene" id="ESQ55706">
    <property type="protein sequence ID" value="ESQ55706"/>
    <property type="gene ID" value="EUTSA_v10026683mg"/>
</dbReference>